<evidence type="ECO:0000313" key="2">
    <source>
        <dbReference type="EMBL" id="RLP78913.1"/>
    </source>
</evidence>
<evidence type="ECO:0000256" key="1">
    <source>
        <dbReference type="SAM" id="MobiDB-lite"/>
    </source>
</evidence>
<evidence type="ECO:0008006" key="4">
    <source>
        <dbReference type="Google" id="ProtNLM"/>
    </source>
</evidence>
<organism evidence="2 3">
    <name type="scientific">Mycetocola lacteus</name>
    <dbReference type="NCBI Taxonomy" id="76637"/>
    <lineage>
        <taxon>Bacteria</taxon>
        <taxon>Bacillati</taxon>
        <taxon>Actinomycetota</taxon>
        <taxon>Actinomycetes</taxon>
        <taxon>Micrococcales</taxon>
        <taxon>Microbacteriaceae</taxon>
        <taxon>Mycetocola</taxon>
    </lineage>
</organism>
<name>A0A3L7AES6_9MICO</name>
<feature type="compositionally biased region" description="Low complexity" evidence="1">
    <location>
        <begin position="41"/>
        <end position="53"/>
    </location>
</feature>
<proteinExistence type="predicted"/>
<protein>
    <recommendedName>
        <fullName evidence="4">BMP family ABC transporter substrate-binding protein</fullName>
    </recommendedName>
</protein>
<keyword evidence="3" id="KW-1185">Reference proteome</keyword>
<reference evidence="2 3" key="1">
    <citation type="submission" date="2018-10" db="EMBL/GenBank/DDBJ databases">
        <authorList>
            <person name="Li J."/>
        </authorList>
    </citation>
    <scope>NUCLEOTIDE SEQUENCE [LARGE SCALE GENOMIC DNA]</scope>
    <source>
        <strain evidence="2 3">JCM 11654</strain>
    </source>
</reference>
<sequence>MSRALEQSRALAASRALILGLGLALSLGLALTGCAGNPNAASPTVSVSASADARPGSDALSTGTPHDAQPSDSHLPAPGATVAPITDSDADANVPSGLHILLIGSGSDHPALLAALQERAATIHATLTVCDPSGSADQSADELVSAQLSQRPDLVMLLGERGIDTIDRVSSANLDQRFVILGAQLPEPTHNVTAVIWPGASARGLSPETIPQTDPTATSESLEARYAKRAVSEGIAVATSGHTGFVTALSD</sequence>
<dbReference type="AlphaFoldDB" id="A0A3L7AES6"/>
<dbReference type="PROSITE" id="PS51257">
    <property type="entry name" value="PROKAR_LIPOPROTEIN"/>
    <property type="match status" value="1"/>
</dbReference>
<evidence type="ECO:0000313" key="3">
    <source>
        <dbReference type="Proteomes" id="UP000269438"/>
    </source>
</evidence>
<accession>A0A3L7AES6</accession>
<feature type="region of interest" description="Disordered" evidence="1">
    <location>
        <begin position="41"/>
        <end position="88"/>
    </location>
</feature>
<dbReference type="Proteomes" id="UP000269438">
    <property type="component" value="Unassembled WGS sequence"/>
</dbReference>
<dbReference type="EMBL" id="RCUY01000016">
    <property type="protein sequence ID" value="RLP78913.1"/>
    <property type="molecule type" value="Genomic_DNA"/>
</dbReference>
<comment type="caution">
    <text evidence="2">The sequence shown here is derived from an EMBL/GenBank/DDBJ whole genome shotgun (WGS) entry which is preliminary data.</text>
</comment>
<gene>
    <name evidence="2" type="ORF">D9V34_17060</name>
</gene>